<proteinExistence type="predicted"/>
<evidence type="ECO:0000313" key="1">
    <source>
        <dbReference type="EMBL" id="MXV61848.1"/>
    </source>
</evidence>
<comment type="caution">
    <text evidence="1">The sequence shown here is derived from an EMBL/GenBank/DDBJ whole genome shotgun (WGS) entry which is preliminary data.</text>
</comment>
<dbReference type="Gene3D" id="3.10.290.30">
    <property type="entry name" value="MM3350-like"/>
    <property type="match status" value="1"/>
</dbReference>
<keyword evidence="2" id="KW-1185">Reference proteome</keyword>
<dbReference type="InterPro" id="IPR024047">
    <property type="entry name" value="MM3350-like_sf"/>
</dbReference>
<evidence type="ECO:0000313" key="2">
    <source>
        <dbReference type="Proteomes" id="UP000434101"/>
    </source>
</evidence>
<name>A0A6B0VK01_9EURY</name>
<organism evidence="1 2">
    <name type="scientific">Natronorubrum halalkaliphilum</name>
    <dbReference type="NCBI Taxonomy" id="2691917"/>
    <lineage>
        <taxon>Archaea</taxon>
        <taxon>Methanobacteriati</taxon>
        <taxon>Methanobacteriota</taxon>
        <taxon>Stenosarchaea group</taxon>
        <taxon>Halobacteria</taxon>
        <taxon>Halobacteriales</taxon>
        <taxon>Natrialbaceae</taxon>
        <taxon>Natronorubrum</taxon>
    </lineage>
</organism>
<dbReference type="AlphaFoldDB" id="A0A6B0VK01"/>
<reference evidence="1 2" key="1">
    <citation type="submission" date="2020-01" db="EMBL/GenBank/DDBJ databases">
        <title>Natronorubrum sp. JWXQ-INN 674 isolated from Inner Mongolia Autonomous Region of China.</title>
        <authorList>
            <person name="Xue Q."/>
        </authorList>
    </citation>
    <scope>NUCLEOTIDE SEQUENCE [LARGE SCALE GENOMIC DNA]</scope>
    <source>
        <strain evidence="1 2">JWXQ-INN-674</strain>
    </source>
</reference>
<dbReference type="Proteomes" id="UP000434101">
    <property type="component" value="Unassembled WGS sequence"/>
</dbReference>
<dbReference type="EMBL" id="WUYX01000026">
    <property type="protein sequence ID" value="MXV61848.1"/>
    <property type="molecule type" value="Genomic_DNA"/>
</dbReference>
<gene>
    <name evidence="1" type="ORF">GS429_07165</name>
</gene>
<accession>A0A6B0VK01</accession>
<dbReference type="SUPFAM" id="SSF159941">
    <property type="entry name" value="MM3350-like"/>
    <property type="match status" value="1"/>
</dbReference>
<sequence>MSRHLRACLPDSSERTSAFHLRITGAQRSDYWLHLLVEAETTLSRLDAFLREFWLECCGHMSAFTTETARYEKPYDDQAPAYGPDRQSMDVPIRAVDDEAFTYEYDFGSTTTLDVAVVDTGDWSLADLESRRADALETDTDGIGLLARNDPPEIDCGTCGESATKVCQTCLWQYGPDAWLCEPCATDHEADCERPNYLPKVNSPRTGVCGYRG</sequence>
<protein>
    <submittedName>
        <fullName evidence="1">Uncharacterized protein</fullName>
    </submittedName>
</protein>